<keyword evidence="4 6" id="KW-1133">Transmembrane helix</keyword>
<evidence type="ECO:0000256" key="3">
    <source>
        <dbReference type="ARBA" id="ARBA00022692"/>
    </source>
</evidence>
<organism evidence="8 9">
    <name type="scientific">Corchorus olitorius</name>
    <dbReference type="NCBI Taxonomy" id="93759"/>
    <lineage>
        <taxon>Eukaryota</taxon>
        <taxon>Viridiplantae</taxon>
        <taxon>Streptophyta</taxon>
        <taxon>Embryophyta</taxon>
        <taxon>Tracheophyta</taxon>
        <taxon>Spermatophyta</taxon>
        <taxon>Magnoliopsida</taxon>
        <taxon>eudicotyledons</taxon>
        <taxon>Gunneridae</taxon>
        <taxon>Pentapetalae</taxon>
        <taxon>rosids</taxon>
        <taxon>malvids</taxon>
        <taxon>Malvales</taxon>
        <taxon>Malvaceae</taxon>
        <taxon>Grewioideae</taxon>
        <taxon>Apeibeae</taxon>
        <taxon>Corchorus</taxon>
    </lineage>
</organism>
<dbReference type="GO" id="GO:0022857">
    <property type="term" value="F:transmembrane transporter activity"/>
    <property type="evidence" value="ECO:0007669"/>
    <property type="project" value="InterPro"/>
</dbReference>
<dbReference type="OrthoDB" id="1728340at2759"/>
<dbReference type="STRING" id="93759.A0A1R3ILX7"/>
<evidence type="ECO:0000313" key="9">
    <source>
        <dbReference type="Proteomes" id="UP000187203"/>
    </source>
</evidence>
<evidence type="ECO:0000313" key="8">
    <source>
        <dbReference type="EMBL" id="OMO83577.1"/>
    </source>
</evidence>
<name>A0A1R3ILX7_9ROSI</name>
<comment type="similarity">
    <text evidence="2 6">Belongs to the drug/metabolite transporter (DMT) superfamily. Plant drug/metabolite exporter (P-DME) (TC 2.A.7.4) family.</text>
</comment>
<dbReference type="Proteomes" id="UP000187203">
    <property type="component" value="Unassembled WGS sequence"/>
</dbReference>
<dbReference type="PANTHER" id="PTHR31218">
    <property type="entry name" value="WAT1-RELATED PROTEIN"/>
    <property type="match status" value="1"/>
</dbReference>
<dbReference type="Pfam" id="PF00892">
    <property type="entry name" value="EamA"/>
    <property type="match status" value="1"/>
</dbReference>
<dbReference type="GO" id="GO:0016020">
    <property type="term" value="C:membrane"/>
    <property type="evidence" value="ECO:0007669"/>
    <property type="project" value="UniProtKB-SubCell"/>
</dbReference>
<keyword evidence="5 6" id="KW-0472">Membrane</keyword>
<proteinExistence type="inferred from homology"/>
<feature type="domain" description="EamA" evidence="7">
    <location>
        <begin position="11"/>
        <end position="86"/>
    </location>
</feature>
<evidence type="ECO:0000256" key="4">
    <source>
        <dbReference type="ARBA" id="ARBA00022989"/>
    </source>
</evidence>
<comment type="caution">
    <text evidence="8">The sequence shown here is derived from an EMBL/GenBank/DDBJ whole genome shotgun (WGS) entry which is preliminary data.</text>
</comment>
<gene>
    <name evidence="8" type="ORF">COLO4_22409</name>
</gene>
<dbReference type="EMBL" id="AWUE01017966">
    <property type="protein sequence ID" value="OMO83577.1"/>
    <property type="molecule type" value="Genomic_DNA"/>
</dbReference>
<keyword evidence="3 6" id="KW-0812">Transmembrane</keyword>
<accession>A0A1R3ILX7</accession>
<feature type="transmembrane region" description="Helical" evidence="6">
    <location>
        <begin position="149"/>
        <end position="166"/>
    </location>
</feature>
<feature type="transmembrane region" description="Helical" evidence="6">
    <location>
        <begin position="39"/>
        <end position="63"/>
    </location>
</feature>
<evidence type="ECO:0000256" key="5">
    <source>
        <dbReference type="ARBA" id="ARBA00023136"/>
    </source>
</evidence>
<sequence>MFNRKSKAELTWKIAFQGFLSGLFGGALGQNLFIESMALTSATFATAMTNLIPAVTFILAIILRTMAGKAKLVGSVLSLAGAMILTFYKGKEVNLGSTNINLAKHEADHRITKTHALLGNNQVLGSMLGMAYCLSFSIWNIIHGPFMSMFMPCTLIFVAIVEYLFLNERLHIGSILGSVIITIGLYTVLWGKAEETKNSTQELGNY</sequence>
<feature type="transmembrane region" description="Helical" evidence="6">
    <location>
        <begin position="172"/>
        <end position="191"/>
    </location>
</feature>
<dbReference type="AlphaFoldDB" id="A0A1R3ILX7"/>
<dbReference type="InterPro" id="IPR037185">
    <property type="entry name" value="EmrE-like"/>
</dbReference>
<comment type="caution">
    <text evidence="6">Lacks conserved residue(s) required for the propagation of feature annotation.</text>
</comment>
<dbReference type="InterPro" id="IPR000620">
    <property type="entry name" value="EamA_dom"/>
</dbReference>
<comment type="subcellular location">
    <subcellularLocation>
        <location evidence="1 6">Membrane</location>
        <topology evidence="1 6">Multi-pass membrane protein</topology>
    </subcellularLocation>
</comment>
<keyword evidence="9" id="KW-1185">Reference proteome</keyword>
<evidence type="ECO:0000256" key="6">
    <source>
        <dbReference type="RuleBase" id="RU363077"/>
    </source>
</evidence>
<feature type="transmembrane region" description="Helical" evidence="6">
    <location>
        <begin position="123"/>
        <end position="142"/>
    </location>
</feature>
<dbReference type="SUPFAM" id="SSF103481">
    <property type="entry name" value="Multidrug resistance efflux transporter EmrE"/>
    <property type="match status" value="2"/>
</dbReference>
<dbReference type="InterPro" id="IPR030184">
    <property type="entry name" value="WAT1-related"/>
</dbReference>
<protein>
    <recommendedName>
        <fullName evidence="6">WAT1-related protein</fullName>
    </recommendedName>
</protein>
<evidence type="ECO:0000256" key="2">
    <source>
        <dbReference type="ARBA" id="ARBA00007635"/>
    </source>
</evidence>
<evidence type="ECO:0000256" key="1">
    <source>
        <dbReference type="ARBA" id="ARBA00004141"/>
    </source>
</evidence>
<reference evidence="9" key="1">
    <citation type="submission" date="2013-09" db="EMBL/GenBank/DDBJ databases">
        <title>Corchorus olitorius genome sequencing.</title>
        <authorList>
            <person name="Alam M."/>
            <person name="Haque M.S."/>
            <person name="Islam M.S."/>
            <person name="Emdad E.M."/>
            <person name="Islam M.M."/>
            <person name="Ahmed B."/>
            <person name="Halim A."/>
            <person name="Hossen Q.M.M."/>
            <person name="Hossain M.Z."/>
            <person name="Ahmed R."/>
            <person name="Khan M.M."/>
            <person name="Islam R."/>
            <person name="Rashid M.M."/>
            <person name="Khan S.A."/>
            <person name="Rahman M.S."/>
            <person name="Alam M."/>
            <person name="Yahiya A.S."/>
            <person name="Khan M.S."/>
            <person name="Azam M.S."/>
            <person name="Haque T."/>
            <person name="Lashkar M.Z.H."/>
            <person name="Akhand A.I."/>
            <person name="Morshed G."/>
            <person name="Roy S."/>
            <person name="Uddin K.S."/>
            <person name="Rabeya T."/>
            <person name="Hossain A.S."/>
            <person name="Chowdhury A."/>
            <person name="Snigdha A.R."/>
            <person name="Mortoza M.S."/>
            <person name="Matin S.A."/>
            <person name="Hoque S.M.E."/>
            <person name="Islam M.K."/>
            <person name="Roy D.K."/>
            <person name="Haider R."/>
            <person name="Moosa M.M."/>
            <person name="Elias S.M."/>
            <person name="Hasan A.M."/>
            <person name="Jahan S."/>
            <person name="Shafiuddin M."/>
            <person name="Mahmood N."/>
            <person name="Shommy N.S."/>
        </authorList>
    </citation>
    <scope>NUCLEOTIDE SEQUENCE [LARGE SCALE GENOMIC DNA]</scope>
    <source>
        <strain evidence="9">cv. O-4</strain>
    </source>
</reference>
<evidence type="ECO:0000259" key="7">
    <source>
        <dbReference type="Pfam" id="PF00892"/>
    </source>
</evidence>